<dbReference type="RefSeq" id="WP_218546531.1">
    <property type="nucleotide sequence ID" value="NZ_JAGSPD010000008.1"/>
</dbReference>
<proteinExistence type="predicted"/>
<dbReference type="AlphaFoldDB" id="A0A9X1JRA9"/>
<keyword evidence="2" id="KW-0812">Transmembrane</keyword>
<keyword evidence="2" id="KW-0472">Membrane</keyword>
<comment type="caution">
    <text evidence="4">The sequence shown here is derived from an EMBL/GenBank/DDBJ whole genome shotgun (WGS) entry which is preliminary data.</text>
</comment>
<name>A0A9X1JRA9_9FLAO</name>
<dbReference type="PROSITE" id="PS51688">
    <property type="entry name" value="ICA"/>
    <property type="match status" value="1"/>
</dbReference>
<dbReference type="EMBL" id="JAGSPD010000008">
    <property type="protein sequence ID" value="MBV7269723.1"/>
    <property type="molecule type" value="Genomic_DNA"/>
</dbReference>
<feature type="transmembrane region" description="Helical" evidence="2">
    <location>
        <begin position="21"/>
        <end position="39"/>
    </location>
</feature>
<protein>
    <submittedName>
        <fullName evidence="4">Tail fiber domain-containing protein</fullName>
    </submittedName>
</protein>
<feature type="coiled-coil region" evidence="1">
    <location>
        <begin position="691"/>
        <end position="728"/>
    </location>
</feature>
<evidence type="ECO:0000256" key="1">
    <source>
        <dbReference type="SAM" id="Coils"/>
    </source>
</evidence>
<evidence type="ECO:0000313" key="4">
    <source>
        <dbReference type="EMBL" id="MBV7269723.1"/>
    </source>
</evidence>
<dbReference type="Proteomes" id="UP001138894">
    <property type="component" value="Unassembled WGS sequence"/>
</dbReference>
<organism evidence="4 5">
    <name type="scientific">Winogradskyella luteola</name>
    <dbReference type="NCBI Taxonomy" id="2828330"/>
    <lineage>
        <taxon>Bacteria</taxon>
        <taxon>Pseudomonadati</taxon>
        <taxon>Bacteroidota</taxon>
        <taxon>Flavobacteriia</taxon>
        <taxon>Flavobacteriales</taxon>
        <taxon>Flavobacteriaceae</taxon>
        <taxon>Winogradskyella</taxon>
    </lineage>
</organism>
<gene>
    <name evidence="4" type="ORF">KCG49_11050</name>
</gene>
<keyword evidence="5" id="KW-1185">Reference proteome</keyword>
<dbReference type="InterPro" id="IPR030392">
    <property type="entry name" value="S74_ICA"/>
</dbReference>
<sequence length="744" mass="78987">MKTSNQDHHSNIFSKHAIKNICIGIAIILLFLFGNKLFAQVGINTSTPNASAALDVESTTSGILIPRMTESQKNLIASPATGLLIYQTNGTNPGFHFYNGTTWDYLAANGTQNIDDLFDGKSDNDGSEDGSSVFLGINAGNNDDSTDNKNIGIGFSALNAMETGVENTAIGYRSMELNTGANENTALGYRALRGGNTSGSSGNVAVGHLAMGEGFTSAPSSQAESNVAVGASALLRNSRGDFNVAIGRNALAQNQTTSRNVAVGYGALSSYRASQGQNTAIGYNAMTNYTSNERAVAIGSESMENATGCEGCTAVGRLTLRDNTSGIFNLALGERALEDNQSGDFNIGLGAHALNTNISGSNNIAIGSFAGAYETGSNKLIIDNYNSFVEANAGASRPLIYGEFDNNIVRVNGEFQVGNPNTTGFSFPTNDGASGQVLTTDGNNVVTWETPTNGDITNVTAGSGLIGGGTSGAVTLNVIGLNGLTANANNIQLGGTLNQDTTINYGIYDTRFNLNSVGDFIIQDGGNEIFVAQDDGNVGIGTGAPDRDLTVVHGTNGPTNGFKLQNANGTNRFFKFFVSQSTSNPRLLLYSDVSSEATSIGNFNATTGIYTATSDRRLKKDFKSLYFDWNNFMSLETLTYRYKKDASDKQYIGLVAQDVEKIYPELINYVAEDDIYHMDYSATGVIAIKAVQELKQEVNYLKAKNEQLKAKLSQLEALEARMLLLESQLVNRSVTNTSEIISNN</sequence>
<accession>A0A9X1JRA9</accession>
<evidence type="ECO:0000256" key="2">
    <source>
        <dbReference type="SAM" id="Phobius"/>
    </source>
</evidence>
<reference evidence="4" key="1">
    <citation type="submission" date="2021-04" db="EMBL/GenBank/DDBJ databases">
        <authorList>
            <person name="Pira H."/>
            <person name="Risdian C."/>
            <person name="Wink J."/>
        </authorList>
    </citation>
    <scope>NUCLEOTIDE SEQUENCE</scope>
    <source>
        <strain evidence="4">WHY3</strain>
    </source>
</reference>
<feature type="domain" description="Peptidase S74" evidence="3">
    <location>
        <begin position="614"/>
        <end position="705"/>
    </location>
</feature>
<keyword evidence="2" id="KW-1133">Transmembrane helix</keyword>
<evidence type="ECO:0000259" key="3">
    <source>
        <dbReference type="PROSITE" id="PS51688"/>
    </source>
</evidence>
<dbReference type="Pfam" id="PF13884">
    <property type="entry name" value="Peptidase_S74"/>
    <property type="match status" value="1"/>
</dbReference>
<keyword evidence="1" id="KW-0175">Coiled coil</keyword>
<evidence type="ECO:0000313" key="5">
    <source>
        <dbReference type="Proteomes" id="UP001138894"/>
    </source>
</evidence>